<keyword evidence="3" id="KW-0812">Transmembrane</keyword>
<gene>
    <name evidence="9" type="ORF">BQ4739_LOCUS17691</name>
    <name evidence="8" type="ORF">BQ4739_LOCUS9084</name>
</gene>
<name>A0A383WJN4_TETOB</name>
<organism evidence="9 10">
    <name type="scientific">Tetradesmus obliquus</name>
    <name type="common">Green alga</name>
    <name type="synonym">Acutodesmus obliquus</name>
    <dbReference type="NCBI Taxonomy" id="3088"/>
    <lineage>
        <taxon>Eukaryota</taxon>
        <taxon>Viridiplantae</taxon>
        <taxon>Chlorophyta</taxon>
        <taxon>core chlorophytes</taxon>
        <taxon>Chlorophyceae</taxon>
        <taxon>CS clade</taxon>
        <taxon>Sphaeropleales</taxon>
        <taxon>Scenedesmaceae</taxon>
        <taxon>Tetradesmus</taxon>
    </lineage>
</organism>
<sequence>MAENASSSRTVSSTSSSTHVQLTVVQQTSPAAGEVSSSTPARTNSSLSSAELQRALDRVWHGMIRGACIGLTLRGGLHLVGSLLAAVSKRKDRSLTAASAFGDTARYTAFLAALAGIYIGVDEGIAAAVGKDRSAKWRSLVAGMCAGPALLCTGPKSRHYSLATYILLRGITLLIRTGNKPRAAARHPLLHAALAPTRLAHGDTLLMCGAASQIVYAFIMMPQTLPPSYVRFIRKQGAKELYVWRGIRELAERTAAGRPTGPLSSLAASPHAASCAATPCGFFHPGQSCSGHVLSLLGPAYSRALSVYLPVYVLPALLVHRQQLLKAPLPILHKVLLGISRSSLFLSSYICLAFGGACAGHRLLGRSTGAIIAGSVWLGGLATLLEKKSRRMELALYVLSRSLESFSRCCIDWGWLSPRSVPPRLDILLFAVGVGAITHCYSGNNGRDRDVFKSKYLNVLDFVFGNTGITEGKIKHLPSNQDLLKSVGVRVVRSLSYSSLHTAALPGRKAMSCANLVSLETVVERSASMSPPLSPAAAVAAAGAFKLAAAAAAAAGGGGSSLAGAADAAAAAAAGAGGSSTLVSTPKRCVSAPSITGDGASGSGARRTISAVAGIAAAAAAKAAGAGSSSSIGTAAGEAADTAVVTFNALSSDESARSSSESAVVVEAVEVAAVEAASEEVQLEAATAAGLAAS</sequence>
<feature type="domain" description="Transmembrane protein 135 N-terminal" evidence="7">
    <location>
        <begin position="288"/>
        <end position="405"/>
    </location>
</feature>
<evidence type="ECO:0000256" key="6">
    <source>
        <dbReference type="SAM" id="MobiDB-lite"/>
    </source>
</evidence>
<keyword evidence="10" id="KW-1185">Reference proteome</keyword>
<dbReference type="InterPro" id="IPR026749">
    <property type="entry name" value="Tmem135"/>
</dbReference>
<reference evidence="9 10" key="1">
    <citation type="submission" date="2016-10" db="EMBL/GenBank/DDBJ databases">
        <authorList>
            <person name="Cai Z."/>
        </authorList>
    </citation>
    <scope>NUCLEOTIDE SEQUENCE [LARGE SCALE GENOMIC DNA]</scope>
</reference>
<dbReference type="PANTHER" id="PTHR12459:SF15">
    <property type="entry name" value="TRANSMEMBRANE PROTEIN 135"/>
    <property type="match status" value="1"/>
</dbReference>
<feature type="region of interest" description="Disordered" evidence="6">
    <location>
        <begin position="28"/>
        <end position="47"/>
    </location>
</feature>
<evidence type="ECO:0000256" key="3">
    <source>
        <dbReference type="ARBA" id="ARBA00022692"/>
    </source>
</evidence>
<evidence type="ECO:0000313" key="8">
    <source>
        <dbReference type="EMBL" id="SZX68766.1"/>
    </source>
</evidence>
<dbReference type="AlphaFoldDB" id="A0A383WJN4"/>
<dbReference type="EMBL" id="FNXT01001281">
    <property type="protein sequence ID" value="SZX77334.1"/>
    <property type="molecule type" value="Genomic_DNA"/>
</dbReference>
<evidence type="ECO:0000256" key="4">
    <source>
        <dbReference type="ARBA" id="ARBA00022989"/>
    </source>
</evidence>
<dbReference type="EMBL" id="FNXT01000881">
    <property type="protein sequence ID" value="SZX68766.1"/>
    <property type="molecule type" value="Genomic_DNA"/>
</dbReference>
<evidence type="ECO:0000313" key="10">
    <source>
        <dbReference type="Proteomes" id="UP000256970"/>
    </source>
</evidence>
<keyword evidence="5" id="KW-0472">Membrane</keyword>
<keyword evidence="4" id="KW-1133">Transmembrane helix</keyword>
<dbReference type="Pfam" id="PF15982">
    <property type="entry name" value="TMEM135_C_rich"/>
    <property type="match status" value="1"/>
</dbReference>
<evidence type="ECO:0000256" key="1">
    <source>
        <dbReference type="ARBA" id="ARBA00004127"/>
    </source>
</evidence>
<protein>
    <recommendedName>
        <fullName evidence="7">Transmembrane protein 135 N-terminal domain-containing protein</fullName>
    </recommendedName>
</protein>
<dbReference type="PANTHER" id="PTHR12459">
    <property type="entry name" value="TRANSMEMBRANE PROTEIN 135-RELATED"/>
    <property type="match status" value="1"/>
</dbReference>
<evidence type="ECO:0000259" key="7">
    <source>
        <dbReference type="Pfam" id="PF15982"/>
    </source>
</evidence>
<accession>A0A383WJN4</accession>
<feature type="region of interest" description="Disordered" evidence="6">
    <location>
        <begin position="1"/>
        <end position="20"/>
    </location>
</feature>
<dbReference type="InterPro" id="IPR031926">
    <property type="entry name" value="TMEM135_N"/>
</dbReference>
<evidence type="ECO:0000256" key="5">
    <source>
        <dbReference type="ARBA" id="ARBA00023136"/>
    </source>
</evidence>
<evidence type="ECO:0000256" key="2">
    <source>
        <dbReference type="ARBA" id="ARBA00008924"/>
    </source>
</evidence>
<feature type="compositionally biased region" description="Polar residues" evidence="6">
    <location>
        <begin position="35"/>
        <end position="47"/>
    </location>
</feature>
<proteinExistence type="inferred from homology"/>
<evidence type="ECO:0000313" key="9">
    <source>
        <dbReference type="EMBL" id="SZX77334.1"/>
    </source>
</evidence>
<dbReference type="Proteomes" id="UP000256970">
    <property type="component" value="Unassembled WGS sequence"/>
</dbReference>
<comment type="subcellular location">
    <subcellularLocation>
        <location evidence="1">Endomembrane system</location>
        <topology evidence="1">Multi-pass membrane protein</topology>
    </subcellularLocation>
</comment>
<comment type="similarity">
    <text evidence="2">Belongs to the TMEM135 family.</text>
</comment>
<dbReference type="GO" id="GO:0012505">
    <property type="term" value="C:endomembrane system"/>
    <property type="evidence" value="ECO:0007669"/>
    <property type="project" value="UniProtKB-SubCell"/>
</dbReference>